<gene>
    <name evidence="3" type="ORF">L2X98_28180</name>
</gene>
<accession>A0ABY5NGY7</accession>
<sequence>MLFAVRRALRHGGQLLAIISVAVVVGGALAAASALTDRIIDTGVDRTVASADPADQGVVIDGPLGATDESAVTAAIDEAFRGAPIDVARTLWGTASSTAVSDPVLLVADADIAAHAALVDGAWPTAPDQIAVAAPAVESTGLRLGDDLELGDRTVHVVGVWAGASDDPTWGGQPAVFSGRTEDAAGPVLVEATRFPDAADSGRVHWTVSARHPVADAELPAYRAGLGRLNAALDDLNRDGAGLRAVGGWDATLARAADAGNVARGIVVVPVVLLVVGALVIGLLARAAGRRAGPDVHLLRARGAAAAAVIAESAGIAALPAIGALAAASIVGIALGVAPSAIAALAAGCGLAVLALVTVAHAGGALAPPTGRDDIARGGVVGLAGLALVIAVLTGLAAARCLTTGLAPGGRADVAAAASPAAALVTVALIAALVAAPLAAGAAQLARRGRGLTVVLALRRVERQSRVLIAGIVSLSLAAAAIAFAAVAVASANTAIHAELGERIGADVRAVYDISPTVDVAHPAVSASDVSAPGEVFAALGTSVTAGQTTTSLVAVPPGELAAATDVDAARLATGTPRPLDGDLEARVTAATAGTVPGAAPGTRLTVTAWLTDVDGAARAIALGSVPVDTHVHALRVHGIAAGLSLAAIDVQAAPGGIDLSVRVELRSADKRSAGRSGGAPLSIAVGADAQRGRALTVDDMPDAVPAVVTRAFADRLALHPGEAVSLRLGTLAQPIPVEVAAIRDQVPGIGAASGVSVPLSALVAQSLEFGGSVPAADQLWAHTADVDATAAALRAVAERPVHIITAASAGTAAVIDPILALFAAGIALVAALAAAGAVVTGAGAVQARRADAVPLRAFGFGPGRQARATALELAATALFAVVAGGAAGVLIALWLGPALLGALSGEECCDRASHRRVPDRGAGGDHRAVRLAAGGRGGGAGRPGRLDRAGAAGADRHRDRSGRARARPGRDPRSHRDRAGHRRSRAGIGAVRTGSGTRRRVGRPPHRRASGSRHPSPAAAHGRGRRAGVRRDRPRRHAAG</sequence>
<feature type="region of interest" description="Disordered" evidence="1">
    <location>
        <begin position="915"/>
        <end position="1041"/>
    </location>
</feature>
<feature type="compositionally biased region" description="Basic residues" evidence="1">
    <location>
        <begin position="998"/>
        <end position="1012"/>
    </location>
</feature>
<feature type="compositionally biased region" description="Basic and acidic residues" evidence="1">
    <location>
        <begin position="945"/>
        <end position="975"/>
    </location>
</feature>
<feature type="compositionally biased region" description="Basic residues" evidence="1">
    <location>
        <begin position="1023"/>
        <end position="1041"/>
    </location>
</feature>
<keyword evidence="2" id="KW-1133">Transmembrane helix</keyword>
<proteinExistence type="predicted"/>
<keyword evidence="4" id="KW-1185">Reference proteome</keyword>
<feature type="transmembrane region" description="Helical" evidence="2">
    <location>
        <begin position="874"/>
        <end position="896"/>
    </location>
</feature>
<dbReference type="Proteomes" id="UP001054811">
    <property type="component" value="Chromosome"/>
</dbReference>
<evidence type="ECO:0000256" key="2">
    <source>
        <dbReference type="SAM" id="Phobius"/>
    </source>
</evidence>
<feature type="transmembrane region" description="Helical" evidence="2">
    <location>
        <begin position="341"/>
        <end position="367"/>
    </location>
</feature>
<feature type="transmembrane region" description="Helical" evidence="2">
    <location>
        <begin position="419"/>
        <end position="446"/>
    </location>
</feature>
<evidence type="ECO:0000313" key="4">
    <source>
        <dbReference type="Proteomes" id="UP001054811"/>
    </source>
</evidence>
<evidence type="ECO:0008006" key="5">
    <source>
        <dbReference type="Google" id="ProtNLM"/>
    </source>
</evidence>
<feature type="transmembrane region" description="Helical" evidence="2">
    <location>
        <begin position="379"/>
        <end position="399"/>
    </location>
</feature>
<protein>
    <recommendedName>
        <fullName evidence="5">FtsX-like permease family protein</fullName>
    </recommendedName>
</protein>
<keyword evidence="2" id="KW-0812">Transmembrane</keyword>
<reference evidence="3" key="1">
    <citation type="submission" date="2022-01" db="EMBL/GenBank/DDBJ databases">
        <title>Microbacterium eymi and Microbacterium rhizovicinus sp. nov., isolated from the rhizospheric soil of Elymus tsukushiensis, a plant native to the Dokdo Islands, Republic of Korea.</title>
        <authorList>
            <person name="Hwang Y.J."/>
        </authorList>
    </citation>
    <scope>NUCLEOTIDE SEQUENCE</scope>
    <source>
        <strain evidence="3">KUDC0405</strain>
    </source>
</reference>
<feature type="transmembrane region" description="Helical" evidence="2">
    <location>
        <begin position="819"/>
        <end position="840"/>
    </location>
</feature>
<feature type="transmembrane region" description="Helical" evidence="2">
    <location>
        <begin position="265"/>
        <end position="285"/>
    </location>
</feature>
<keyword evidence="2" id="KW-0472">Membrane</keyword>
<dbReference type="EMBL" id="CP091139">
    <property type="protein sequence ID" value="UUT34462.1"/>
    <property type="molecule type" value="Genomic_DNA"/>
</dbReference>
<feature type="compositionally biased region" description="Basic and acidic residues" evidence="1">
    <location>
        <begin position="915"/>
        <end position="929"/>
    </location>
</feature>
<dbReference type="RefSeq" id="WP_259610985.1">
    <property type="nucleotide sequence ID" value="NZ_CP091139.2"/>
</dbReference>
<feature type="transmembrane region" description="Helical" evidence="2">
    <location>
        <begin position="306"/>
        <end position="335"/>
    </location>
</feature>
<evidence type="ECO:0000313" key="3">
    <source>
        <dbReference type="EMBL" id="UUT34462.1"/>
    </source>
</evidence>
<evidence type="ECO:0000256" key="1">
    <source>
        <dbReference type="SAM" id="MobiDB-lite"/>
    </source>
</evidence>
<organism evidence="3 4">
    <name type="scientific">Microbacterium elymi</name>
    <dbReference type="NCBI Taxonomy" id="2909587"/>
    <lineage>
        <taxon>Bacteria</taxon>
        <taxon>Bacillati</taxon>
        <taxon>Actinomycetota</taxon>
        <taxon>Actinomycetes</taxon>
        <taxon>Micrococcales</taxon>
        <taxon>Microbacteriaceae</taxon>
        <taxon>Microbacterium</taxon>
    </lineage>
</organism>
<name>A0ABY5NGY7_9MICO</name>
<feature type="transmembrane region" description="Helical" evidence="2">
    <location>
        <begin position="467"/>
        <end position="490"/>
    </location>
</feature>
<feature type="compositionally biased region" description="Basic residues" evidence="1">
    <location>
        <begin position="976"/>
        <end position="986"/>
    </location>
</feature>